<dbReference type="Proteomes" id="UP000051184">
    <property type="component" value="Unassembled WGS sequence"/>
</dbReference>
<feature type="region of interest" description="Disordered" evidence="1">
    <location>
        <begin position="438"/>
        <end position="505"/>
    </location>
</feature>
<feature type="compositionally biased region" description="Basic and acidic residues" evidence="1">
    <location>
        <begin position="441"/>
        <end position="474"/>
    </location>
</feature>
<name>A0A0P1IMP0_9RHOB</name>
<accession>A0A0P1IMP0</accession>
<dbReference type="AlphaFoldDB" id="A0A0P1IMP0"/>
<dbReference type="RefSeq" id="WP_131726398.1">
    <property type="nucleotide sequence ID" value="NZ_CYTO01000024.1"/>
</dbReference>
<protein>
    <recommendedName>
        <fullName evidence="4">Lipoprotein</fullName>
    </recommendedName>
</protein>
<feature type="compositionally biased region" description="Basic and acidic residues" evidence="1">
    <location>
        <begin position="485"/>
        <end position="498"/>
    </location>
</feature>
<dbReference type="EMBL" id="CYUE01000006">
    <property type="protein sequence ID" value="CUK24923.1"/>
    <property type="molecule type" value="Genomic_DNA"/>
</dbReference>
<gene>
    <name evidence="2" type="ORF">TA5114_00712</name>
</gene>
<evidence type="ECO:0000256" key="1">
    <source>
        <dbReference type="SAM" id="MobiDB-lite"/>
    </source>
</evidence>
<feature type="compositionally biased region" description="Acidic residues" evidence="1">
    <location>
        <begin position="320"/>
        <end position="330"/>
    </location>
</feature>
<dbReference type="STRING" id="1715691.TA5113_02359"/>
<organism evidence="2 3">
    <name type="scientific">Cognatishimia activa</name>
    <dbReference type="NCBI Taxonomy" id="1715691"/>
    <lineage>
        <taxon>Bacteria</taxon>
        <taxon>Pseudomonadati</taxon>
        <taxon>Pseudomonadota</taxon>
        <taxon>Alphaproteobacteria</taxon>
        <taxon>Rhodobacterales</taxon>
        <taxon>Paracoccaceae</taxon>
        <taxon>Cognatishimia</taxon>
    </lineage>
</organism>
<evidence type="ECO:0008006" key="4">
    <source>
        <dbReference type="Google" id="ProtNLM"/>
    </source>
</evidence>
<sequence length="613" mass="67143">MVTNNKVLTVSYGTFSCTLEGFDDSFDTMKAIAEYFRDLAADDRYFGAEPPTPDAEMLTRIAEREIERRVQARHEEGAIVLSAAPKVAEAADPVSEVADEPVEEPVVEAADDEIVQEIEEAVETTEEAPAEAEAAEDEDVLGLVAEAIADDEIIEDAPAVEPEVIVEDEAVAEAAEEFFAESDVEEQDEALIEELPQAAAEDFEDDAEDTVNLFDDAISEVAEDEAPAAEEDSIAAKLRRIRAVVSKAEASDDDEDDYIEDQHADVSAPIDLGDDTEELVAEVEAVAEPAPIEEAPKPRARVIRMKRDQFEDAIASGAVEEVEDEVEAELEAPQPETSLSADDEADLMAELAEVDAELASEDQVFDPEVDSAIAAPESLEAAEEDNRAKRRARRAKLDNQEPGDEAVDRLIEEANTKLDEPEGNRRRSAIAHLRAAVAATKAEKEAGKSFDKEDNSDAYRQDLAETVRPREGKPAKSAPPLKLVAEQRVDTPAEEQPRGIRPRRVSVDEIAAAEANESSSNFVEFAENMGATQLPDIMEAAASYLTFVEGRKKFSRPMLMRLAYQMGDERFEREAGLRSFGQLLRDKKIEKIAGGRFTVSDGINFKPDDREAV</sequence>
<feature type="region of interest" description="Disordered" evidence="1">
    <location>
        <begin position="320"/>
        <end position="342"/>
    </location>
</feature>
<evidence type="ECO:0000313" key="3">
    <source>
        <dbReference type="Proteomes" id="UP000051184"/>
    </source>
</evidence>
<keyword evidence="3" id="KW-1185">Reference proteome</keyword>
<dbReference type="OrthoDB" id="7798282at2"/>
<feature type="region of interest" description="Disordered" evidence="1">
    <location>
        <begin position="249"/>
        <end position="272"/>
    </location>
</feature>
<reference evidence="3" key="1">
    <citation type="submission" date="2015-09" db="EMBL/GenBank/DDBJ databases">
        <authorList>
            <person name="Rodrigo-Torres Lidia"/>
            <person name="Arahal R.David."/>
        </authorList>
    </citation>
    <scope>NUCLEOTIDE SEQUENCE [LARGE SCALE GENOMIC DNA]</scope>
    <source>
        <strain evidence="3">CECT 5114</strain>
    </source>
</reference>
<feature type="region of interest" description="Disordered" evidence="1">
    <location>
        <begin position="374"/>
        <end position="408"/>
    </location>
</feature>
<dbReference type="PROSITE" id="PS51257">
    <property type="entry name" value="PROKAR_LIPOPROTEIN"/>
    <property type="match status" value="1"/>
</dbReference>
<evidence type="ECO:0000313" key="2">
    <source>
        <dbReference type="EMBL" id="CUK24923.1"/>
    </source>
</evidence>
<proteinExistence type="predicted"/>